<dbReference type="AlphaFoldDB" id="A0A9P6M8C5"/>
<sequence>LQRRATERVVNAGLSVNGRARRGTDPERPQFEHASSFNGLDSPMRRAQGPGPSSLGPSSLGPAGSDPRPSLLSRRNTEAQRPSPLNLDGQSNYGGSPSSSAGGLAPPLPKNQYQDELDDIEQHVYALSIESQGMTTTAGGELSSTSSSTDLRVSPVPSRSNSNTGPRPGLLYSSSPPSRSGTPPVVTELRSVGSKSALRRDDSVRSAGASGNVMYQQPNGNNSGYMNSSDGAYLDEPVYATLRDKLRVKCHYIDTRAVLVRADTSLQELMQRVQEKFQTNRPLKLKYKDEDRHMLSMIDDEDWLMAQQVHLETAGNLDRMELWCFDEE</sequence>
<dbReference type="InterPro" id="IPR053793">
    <property type="entry name" value="PB1-like"/>
</dbReference>
<proteinExistence type="predicted"/>
<protein>
    <recommendedName>
        <fullName evidence="2">PB1 domain-containing protein</fullName>
    </recommendedName>
</protein>
<feature type="region of interest" description="Disordered" evidence="1">
    <location>
        <begin position="136"/>
        <end position="228"/>
    </location>
</feature>
<dbReference type="SMART" id="SM00666">
    <property type="entry name" value="PB1"/>
    <property type="match status" value="1"/>
</dbReference>
<keyword evidence="4" id="KW-1185">Reference proteome</keyword>
<gene>
    <name evidence="3" type="ORF">BGZ65_007790</name>
</gene>
<feature type="compositionally biased region" description="Polar residues" evidence="1">
    <location>
        <begin position="213"/>
        <end position="228"/>
    </location>
</feature>
<evidence type="ECO:0000259" key="2">
    <source>
        <dbReference type="PROSITE" id="PS51745"/>
    </source>
</evidence>
<accession>A0A9P6M8C5</accession>
<dbReference type="PANTHER" id="PTHR47339">
    <property type="entry name" value="CELL DIVISION CONTROL PROTEIN 24"/>
    <property type="match status" value="1"/>
</dbReference>
<evidence type="ECO:0000313" key="3">
    <source>
        <dbReference type="EMBL" id="KAF9976545.1"/>
    </source>
</evidence>
<dbReference type="InterPro" id="IPR053026">
    <property type="entry name" value="CDC42_GEF"/>
</dbReference>
<evidence type="ECO:0000256" key="1">
    <source>
        <dbReference type="SAM" id="MobiDB-lite"/>
    </source>
</evidence>
<reference evidence="3" key="1">
    <citation type="journal article" date="2020" name="Fungal Divers.">
        <title>Resolving the Mortierellaceae phylogeny through synthesis of multi-gene phylogenetics and phylogenomics.</title>
        <authorList>
            <person name="Vandepol N."/>
            <person name="Liber J."/>
            <person name="Desiro A."/>
            <person name="Na H."/>
            <person name="Kennedy M."/>
            <person name="Barry K."/>
            <person name="Grigoriev I.V."/>
            <person name="Miller A.N."/>
            <person name="O'Donnell K."/>
            <person name="Stajich J.E."/>
            <person name="Bonito G."/>
        </authorList>
    </citation>
    <scope>NUCLEOTIDE SEQUENCE</scope>
    <source>
        <strain evidence="3">MES-2147</strain>
    </source>
</reference>
<dbReference type="SUPFAM" id="SSF54277">
    <property type="entry name" value="CAD &amp; PB1 domains"/>
    <property type="match status" value="1"/>
</dbReference>
<feature type="non-terminal residue" evidence="3">
    <location>
        <position position="1"/>
    </location>
</feature>
<feature type="compositionally biased region" description="Low complexity" evidence="1">
    <location>
        <begin position="94"/>
        <end position="105"/>
    </location>
</feature>
<organism evidence="3 4">
    <name type="scientific">Modicella reniformis</name>
    <dbReference type="NCBI Taxonomy" id="1440133"/>
    <lineage>
        <taxon>Eukaryota</taxon>
        <taxon>Fungi</taxon>
        <taxon>Fungi incertae sedis</taxon>
        <taxon>Mucoromycota</taxon>
        <taxon>Mortierellomycotina</taxon>
        <taxon>Mortierellomycetes</taxon>
        <taxon>Mortierellales</taxon>
        <taxon>Mortierellaceae</taxon>
        <taxon>Modicella</taxon>
    </lineage>
</organism>
<dbReference type="Pfam" id="PF00564">
    <property type="entry name" value="PB1"/>
    <property type="match status" value="1"/>
</dbReference>
<dbReference type="Proteomes" id="UP000749646">
    <property type="component" value="Unassembled WGS sequence"/>
</dbReference>
<feature type="compositionally biased region" description="Low complexity" evidence="1">
    <location>
        <begin position="136"/>
        <end position="149"/>
    </location>
</feature>
<dbReference type="Gene3D" id="3.10.20.90">
    <property type="entry name" value="Phosphatidylinositol 3-kinase Catalytic Subunit, Chain A, domain 1"/>
    <property type="match status" value="1"/>
</dbReference>
<dbReference type="PROSITE" id="PS51745">
    <property type="entry name" value="PB1"/>
    <property type="match status" value="1"/>
</dbReference>
<feature type="compositionally biased region" description="Basic and acidic residues" evidence="1">
    <location>
        <begin position="22"/>
        <end position="31"/>
    </location>
</feature>
<feature type="domain" description="PB1" evidence="2">
    <location>
        <begin position="245"/>
        <end position="327"/>
    </location>
</feature>
<name>A0A9P6M8C5_9FUNG</name>
<dbReference type="InterPro" id="IPR000270">
    <property type="entry name" value="PB1_dom"/>
</dbReference>
<dbReference type="EMBL" id="JAAAHW010004254">
    <property type="protein sequence ID" value="KAF9976545.1"/>
    <property type="molecule type" value="Genomic_DNA"/>
</dbReference>
<feature type="region of interest" description="Disordered" evidence="1">
    <location>
        <begin position="1"/>
        <end position="112"/>
    </location>
</feature>
<dbReference type="PANTHER" id="PTHR47339:SF1">
    <property type="entry name" value="CELL DIVISION CONTROL PROTEIN 24"/>
    <property type="match status" value="1"/>
</dbReference>
<evidence type="ECO:0000313" key="4">
    <source>
        <dbReference type="Proteomes" id="UP000749646"/>
    </source>
</evidence>
<dbReference type="OrthoDB" id="9450131at2759"/>
<feature type="compositionally biased region" description="Low complexity" evidence="1">
    <location>
        <begin position="49"/>
        <end position="67"/>
    </location>
</feature>
<comment type="caution">
    <text evidence="3">The sequence shown here is derived from an EMBL/GenBank/DDBJ whole genome shotgun (WGS) entry which is preliminary data.</text>
</comment>
<feature type="compositionally biased region" description="Low complexity" evidence="1">
    <location>
        <begin position="166"/>
        <end position="187"/>
    </location>
</feature>